<proteinExistence type="predicted"/>
<dbReference type="AlphaFoldDB" id="X1RTT7"/>
<feature type="non-terminal residue" evidence="1">
    <location>
        <position position="1"/>
    </location>
</feature>
<dbReference type="EMBL" id="BARW01008412">
    <property type="protein sequence ID" value="GAI84162.1"/>
    <property type="molecule type" value="Genomic_DNA"/>
</dbReference>
<dbReference type="SUPFAM" id="SSF51126">
    <property type="entry name" value="Pectin lyase-like"/>
    <property type="match status" value="1"/>
</dbReference>
<dbReference type="InterPro" id="IPR012334">
    <property type="entry name" value="Pectin_lyas_fold"/>
</dbReference>
<evidence type="ECO:0000313" key="1">
    <source>
        <dbReference type="EMBL" id="GAI84162.1"/>
    </source>
</evidence>
<protein>
    <recommendedName>
        <fullName evidence="2">Fibronectin type-III domain-containing protein</fullName>
    </recommendedName>
</protein>
<name>X1RTT7_9ZZZZ</name>
<dbReference type="Gene3D" id="2.160.20.10">
    <property type="entry name" value="Single-stranded right-handed beta-helix, Pectin lyase-like"/>
    <property type="match status" value="1"/>
</dbReference>
<accession>X1RTT7</accession>
<reference evidence="1" key="1">
    <citation type="journal article" date="2014" name="Front. Microbiol.">
        <title>High frequency of phylogenetically diverse reductive dehalogenase-homologous genes in deep subseafloor sedimentary metagenomes.</title>
        <authorList>
            <person name="Kawai M."/>
            <person name="Futagami T."/>
            <person name="Toyoda A."/>
            <person name="Takaki Y."/>
            <person name="Nishi S."/>
            <person name="Hori S."/>
            <person name="Arai W."/>
            <person name="Tsubouchi T."/>
            <person name="Morono Y."/>
            <person name="Uchiyama I."/>
            <person name="Ito T."/>
            <person name="Fujiyama A."/>
            <person name="Inagaki F."/>
            <person name="Takami H."/>
        </authorList>
    </citation>
    <scope>NUCLEOTIDE SEQUENCE</scope>
    <source>
        <strain evidence="1">Expedition CK06-06</strain>
    </source>
</reference>
<evidence type="ECO:0008006" key="2">
    <source>
        <dbReference type="Google" id="ProtNLM"/>
    </source>
</evidence>
<dbReference type="InterPro" id="IPR011050">
    <property type="entry name" value="Pectin_lyase_fold/virulence"/>
</dbReference>
<organism evidence="1">
    <name type="scientific">marine sediment metagenome</name>
    <dbReference type="NCBI Taxonomy" id="412755"/>
    <lineage>
        <taxon>unclassified sequences</taxon>
        <taxon>metagenomes</taxon>
        <taxon>ecological metagenomes</taxon>
    </lineage>
</organism>
<sequence>FIIENNIFGKTPGHNDAIDFDRATRPGPIPQILYNMFTGGGDEALDLEADAHIEGNIFMHYHEDVYNTDPGESNTFSLGRGKNLMVVRNIFYDVDHVILVKEDSFVTFVNNTVVDVDKAALYFDLPGQTGGPGLGAYVDGSIFWDHEGMIFDQVGPSTQLAVSNSIIPSDWHHFGVGNIDTNPLFVDDQGDFRLKPDSKAIGAGPWGLDMGALVPAGAAISGEPNPVTYRTNAILTVGGPGITVYKYSVNNPAGPWSEERSADVPIELNNLLNGNSYTVYAIGKNSAGVWQSQEHPAASKTWTVDITYSELVINEILANTIETKSDMIELYYDGPAPLDLAGMSLSDDPTEPS</sequence>
<feature type="non-terminal residue" evidence="1">
    <location>
        <position position="353"/>
    </location>
</feature>
<gene>
    <name evidence="1" type="ORF">S12H4_17248</name>
</gene>
<comment type="caution">
    <text evidence="1">The sequence shown here is derived from an EMBL/GenBank/DDBJ whole genome shotgun (WGS) entry which is preliminary data.</text>
</comment>